<evidence type="ECO:0000256" key="2">
    <source>
        <dbReference type="SAM" id="Phobius"/>
    </source>
</evidence>
<dbReference type="AlphaFoldDB" id="A0A067RFI8"/>
<keyword evidence="4" id="KW-1185">Reference proteome</keyword>
<dbReference type="InParanoid" id="A0A067RFI8"/>
<feature type="transmembrane region" description="Helical" evidence="2">
    <location>
        <begin position="109"/>
        <end position="131"/>
    </location>
</feature>
<keyword evidence="2" id="KW-0812">Transmembrane</keyword>
<dbReference type="eggNOG" id="KOG1484">
    <property type="taxonomic scope" value="Eukaryota"/>
</dbReference>
<dbReference type="EMBL" id="KK852504">
    <property type="protein sequence ID" value="KDR22527.1"/>
    <property type="molecule type" value="Genomic_DNA"/>
</dbReference>
<protein>
    <submittedName>
        <fullName evidence="3">Zinc transporter 5</fullName>
    </submittedName>
</protein>
<feature type="transmembrane region" description="Helical" evidence="2">
    <location>
        <begin position="68"/>
        <end position="88"/>
    </location>
</feature>
<reference evidence="3 4" key="1">
    <citation type="journal article" date="2014" name="Nat. Commun.">
        <title>Molecular traces of alternative social organization in a termite genome.</title>
        <authorList>
            <person name="Terrapon N."/>
            <person name="Li C."/>
            <person name="Robertson H.M."/>
            <person name="Ji L."/>
            <person name="Meng X."/>
            <person name="Booth W."/>
            <person name="Chen Z."/>
            <person name="Childers C.P."/>
            <person name="Glastad K.M."/>
            <person name="Gokhale K."/>
            <person name="Gowin J."/>
            <person name="Gronenberg W."/>
            <person name="Hermansen R.A."/>
            <person name="Hu H."/>
            <person name="Hunt B.G."/>
            <person name="Huylmans A.K."/>
            <person name="Khalil S.M."/>
            <person name="Mitchell R.D."/>
            <person name="Munoz-Torres M.C."/>
            <person name="Mustard J.A."/>
            <person name="Pan H."/>
            <person name="Reese J.T."/>
            <person name="Scharf M.E."/>
            <person name="Sun F."/>
            <person name="Vogel H."/>
            <person name="Xiao J."/>
            <person name="Yang W."/>
            <person name="Yang Z."/>
            <person name="Yang Z."/>
            <person name="Zhou J."/>
            <person name="Zhu J."/>
            <person name="Brent C.S."/>
            <person name="Elsik C.G."/>
            <person name="Goodisman M.A."/>
            <person name="Liberles D.A."/>
            <person name="Roe R.M."/>
            <person name="Vargo E.L."/>
            <person name="Vilcinskas A."/>
            <person name="Wang J."/>
            <person name="Bornberg-Bauer E."/>
            <person name="Korb J."/>
            <person name="Zhang G."/>
            <person name="Liebig J."/>
        </authorList>
    </citation>
    <scope>NUCLEOTIDE SEQUENCE [LARGE SCALE GENOMIC DNA]</scope>
    <source>
        <tissue evidence="3">Whole organism</tissue>
    </source>
</reference>
<keyword evidence="2" id="KW-0472">Membrane</keyword>
<proteinExistence type="predicted"/>
<dbReference type="Proteomes" id="UP000027135">
    <property type="component" value="Unassembled WGS sequence"/>
</dbReference>
<evidence type="ECO:0000313" key="4">
    <source>
        <dbReference type="Proteomes" id="UP000027135"/>
    </source>
</evidence>
<evidence type="ECO:0000313" key="3">
    <source>
        <dbReference type="EMBL" id="KDR22527.1"/>
    </source>
</evidence>
<keyword evidence="2" id="KW-1133">Transmembrane helix</keyword>
<feature type="transmembrane region" description="Helical" evidence="2">
    <location>
        <begin position="172"/>
        <end position="195"/>
    </location>
</feature>
<name>A0A067RFI8_ZOONE</name>
<feature type="transmembrane region" description="Helical" evidence="2">
    <location>
        <begin position="30"/>
        <end position="48"/>
    </location>
</feature>
<sequence length="293" mass="32415">MLVYARYKEFVNWLELGTVGKVELGVGVPAVYRGTMLFLGAILSLLFIDHDEGQQHPGDNHLFSNISSWLGFADHKFGVMLLFVLLLVQVGVNAVGKRIAADIGGVKKLHSLVTLIEGIYLFPWMVVLLVTQVKENISVVSFIILLVTVATLMFVVSYYVDSVCIQRLEVPRVARIGSISLFLFALLAALLWQSMFLTSGNQDDVQTTTVVEEHLLSAGSLLACGLFILVITSSANFYQDKRRNNPEERRLQIVTVSSTGRHRTSEHKDNRSSTQSKRVTSACGRIVCSLAVL</sequence>
<feature type="transmembrane region" description="Helical" evidence="2">
    <location>
        <begin position="215"/>
        <end position="238"/>
    </location>
</feature>
<evidence type="ECO:0000256" key="1">
    <source>
        <dbReference type="SAM" id="MobiDB-lite"/>
    </source>
</evidence>
<feature type="region of interest" description="Disordered" evidence="1">
    <location>
        <begin position="257"/>
        <end position="277"/>
    </location>
</feature>
<organism evidence="3 4">
    <name type="scientific">Zootermopsis nevadensis</name>
    <name type="common">Dampwood termite</name>
    <dbReference type="NCBI Taxonomy" id="136037"/>
    <lineage>
        <taxon>Eukaryota</taxon>
        <taxon>Metazoa</taxon>
        <taxon>Ecdysozoa</taxon>
        <taxon>Arthropoda</taxon>
        <taxon>Hexapoda</taxon>
        <taxon>Insecta</taxon>
        <taxon>Pterygota</taxon>
        <taxon>Neoptera</taxon>
        <taxon>Polyneoptera</taxon>
        <taxon>Dictyoptera</taxon>
        <taxon>Blattodea</taxon>
        <taxon>Blattoidea</taxon>
        <taxon>Termitoidae</taxon>
        <taxon>Termopsidae</taxon>
        <taxon>Zootermopsis</taxon>
    </lineage>
</organism>
<accession>A0A067RFI8</accession>
<gene>
    <name evidence="3" type="ORF">L798_02241</name>
</gene>
<feature type="transmembrane region" description="Helical" evidence="2">
    <location>
        <begin position="137"/>
        <end position="160"/>
    </location>
</feature>